<comment type="caution">
    <text evidence="3">The sequence shown here is derived from an EMBL/GenBank/DDBJ whole genome shotgun (WGS) entry which is preliminary data.</text>
</comment>
<sequence length="263" mass="28606">MAQWGQVTTPQDGPGYTGHVFDAATGLVYAQQRYYDDDIGRFLSADPVTPYEQPVQMFNRYRYANNNPYRFKDPDGRYVCEGNKTDCDSFDKAINMAKEASTSSKLTSEQRDALSAAVEFFGEKGNTDIKVSFGDLNGDAAQINTSLDGKGSVTFDLKAIAGKSRSVSGTVNGLAMRSLHEGDHGVRIVSQGFPGSRSDRLDREKSAYRAEAFYQKATGFLQNSNNLWAPWNPGDGISESAIDARANFSVMSSCAGSNEGSCL</sequence>
<reference evidence="3 4" key="1">
    <citation type="submission" date="2019-10" db="EMBL/GenBank/DDBJ databases">
        <title>Lysobacter alkalisoli sp. nov., isolated from saline-alkaline soil.</title>
        <authorList>
            <person name="Sun J.-Q."/>
        </authorList>
    </citation>
    <scope>NUCLEOTIDE SEQUENCE [LARGE SCALE GENOMIC DNA]</scope>
    <source>
        <strain evidence="3 4">KCTC 42381</strain>
    </source>
</reference>
<dbReference type="InterPro" id="IPR050708">
    <property type="entry name" value="T6SS_VgrG/RHS"/>
</dbReference>
<dbReference type="InterPro" id="IPR022385">
    <property type="entry name" value="Rhs_assc_core"/>
</dbReference>
<dbReference type="EMBL" id="VICD02000313">
    <property type="protein sequence ID" value="KAB8164378.1"/>
    <property type="molecule type" value="Genomic_DNA"/>
</dbReference>
<dbReference type="InterPro" id="IPR056823">
    <property type="entry name" value="TEN-like_YD-shell"/>
</dbReference>
<dbReference type="Pfam" id="PF25023">
    <property type="entry name" value="TEN_YD-shell"/>
    <property type="match status" value="1"/>
</dbReference>
<gene>
    <name evidence="3" type="ORF">FKV24_017525</name>
</gene>
<dbReference type="NCBIfam" id="TIGR03696">
    <property type="entry name" value="Rhs_assc_core"/>
    <property type="match status" value="1"/>
</dbReference>
<dbReference type="AlphaFoldDB" id="A0A507ZX07"/>
<name>A0A507ZX07_9GAMM</name>
<keyword evidence="1" id="KW-0677">Repeat</keyword>
<evidence type="ECO:0000256" key="1">
    <source>
        <dbReference type="ARBA" id="ARBA00022737"/>
    </source>
</evidence>
<dbReference type="PANTHER" id="PTHR32305">
    <property type="match status" value="1"/>
</dbReference>
<organism evidence="3 4">
    <name type="scientific">Marilutibacter maris</name>
    <dbReference type="NCBI Taxonomy" id="1605891"/>
    <lineage>
        <taxon>Bacteria</taxon>
        <taxon>Pseudomonadati</taxon>
        <taxon>Pseudomonadota</taxon>
        <taxon>Gammaproteobacteria</taxon>
        <taxon>Lysobacterales</taxon>
        <taxon>Lysobacteraceae</taxon>
        <taxon>Marilutibacter</taxon>
    </lineage>
</organism>
<evidence type="ECO:0000313" key="3">
    <source>
        <dbReference type="EMBL" id="KAB8164378.1"/>
    </source>
</evidence>
<accession>A0A507ZX07</accession>
<feature type="domain" description="Teneurin-like YD-shell" evidence="2">
    <location>
        <begin position="15"/>
        <end position="68"/>
    </location>
</feature>
<evidence type="ECO:0000313" key="4">
    <source>
        <dbReference type="Proteomes" id="UP000320431"/>
    </source>
</evidence>
<dbReference type="PANTHER" id="PTHR32305:SF15">
    <property type="entry name" value="PROTEIN RHSA-RELATED"/>
    <property type="match status" value="1"/>
</dbReference>
<dbReference type="Gene3D" id="2.180.10.10">
    <property type="entry name" value="RHS repeat-associated core"/>
    <property type="match status" value="1"/>
</dbReference>
<protein>
    <recommendedName>
        <fullName evidence="2">Teneurin-like YD-shell domain-containing protein</fullName>
    </recommendedName>
</protein>
<dbReference type="Proteomes" id="UP000320431">
    <property type="component" value="Unassembled WGS sequence"/>
</dbReference>
<evidence type="ECO:0000259" key="2">
    <source>
        <dbReference type="Pfam" id="PF25023"/>
    </source>
</evidence>
<proteinExistence type="predicted"/>